<name>A0ABQ5SC42_9CHLO</name>
<dbReference type="CDD" id="cd02869">
    <property type="entry name" value="PseudoU_synth_RluA_like"/>
    <property type="match status" value="1"/>
</dbReference>
<dbReference type="Pfam" id="PF00849">
    <property type="entry name" value="PseudoU_synth_2"/>
    <property type="match status" value="1"/>
</dbReference>
<comment type="caution">
    <text evidence="5">The sequence shown here is derived from an EMBL/GenBank/DDBJ whole genome shotgun (WGS) entry which is preliminary data.</text>
</comment>
<proteinExistence type="inferred from homology"/>
<keyword evidence="3" id="KW-0732">Signal</keyword>
<dbReference type="EMBL" id="BSDZ01000078">
    <property type="protein sequence ID" value="GLI67115.1"/>
    <property type="molecule type" value="Genomic_DNA"/>
</dbReference>
<dbReference type="SUPFAM" id="SSF55120">
    <property type="entry name" value="Pseudouridine synthase"/>
    <property type="match status" value="1"/>
</dbReference>
<protein>
    <recommendedName>
        <fullName evidence="4">Pseudouridine synthase RsuA/RluA-like domain-containing protein</fullName>
    </recommendedName>
</protein>
<gene>
    <name evidence="5" type="ORF">VaNZ11_011323</name>
</gene>
<organism evidence="5 6">
    <name type="scientific">Volvox africanus</name>
    <dbReference type="NCBI Taxonomy" id="51714"/>
    <lineage>
        <taxon>Eukaryota</taxon>
        <taxon>Viridiplantae</taxon>
        <taxon>Chlorophyta</taxon>
        <taxon>core chlorophytes</taxon>
        <taxon>Chlorophyceae</taxon>
        <taxon>CS clade</taxon>
        <taxon>Chlamydomonadales</taxon>
        <taxon>Volvocaceae</taxon>
        <taxon>Volvox</taxon>
    </lineage>
</organism>
<evidence type="ECO:0000256" key="1">
    <source>
        <dbReference type="ARBA" id="ARBA00010876"/>
    </source>
</evidence>
<feature type="compositionally biased region" description="Low complexity" evidence="2">
    <location>
        <begin position="82"/>
        <end position="110"/>
    </location>
</feature>
<sequence length="698" mass="71398">MGTDLHLILGLAVTTAASAARIPPIPDAAPSADGGRAQCSLTPPATADVVLSSPSSASSSNPHPFKHTRHVLPPPPPPPSPLLLDPLPTSSQNLSAPSSASDSASSPLSSGRQRIPKAMVVVARAVVPPDYGSAATTTSTLPEHLQGLLPEHCPTVTAAKRAIRRRLVLRMPRLVTHGSVASGTDGVIGSPPHPAGVVASTTDSVTPGEVLQLLARRGTGLMGWVGPAAMRPVPAAAATASAAAAVAATRGHTETNTNASSAAVTAAPVGASSTPCAAVLGNEDRTGCGPYAISLLQGLPVVYEDEHMAVVIKPPGIATQGSGSETVHGRLKYCLRPTTLVGALNRPQQVHRLDASTGGLLMVAKTHHALRVLTADLRHRRISKRYCALVNGELYGSGTINTPLSGKSCLTSFRVVRTALASATAMVPVTSFTTAAIANGALAVPPATGCSSASAAAVIASANTANSGRQQRTLSKVLLWPHTGRTHQLRKHMAYLGTPILGDPRYRGVMRNVAQDQCLAAADSAAADTSGVAGSTCRSAAATASASLGNEVAGLGDSTSEGELELKGIGADEMGDGELLVKVSAAEGRPHHALVNAEMGRSYLHAEAGNEDCEVYRPPADVGWVLAVTAAAAAEVERSGGSSSDFGVLADGFPVSLCLWAVGLRFHHPGSGRNIEVDISEWADVVYEEIFRRDTAVA</sequence>
<feature type="region of interest" description="Disordered" evidence="2">
    <location>
        <begin position="27"/>
        <end position="112"/>
    </location>
</feature>
<dbReference type="Gene3D" id="3.30.2350.10">
    <property type="entry name" value="Pseudouridine synthase"/>
    <property type="match status" value="1"/>
</dbReference>
<evidence type="ECO:0000259" key="4">
    <source>
        <dbReference type="Pfam" id="PF00849"/>
    </source>
</evidence>
<dbReference type="InterPro" id="IPR006145">
    <property type="entry name" value="PsdUridine_synth_RsuA/RluA"/>
</dbReference>
<evidence type="ECO:0000313" key="5">
    <source>
        <dbReference type="EMBL" id="GLI67115.1"/>
    </source>
</evidence>
<evidence type="ECO:0000256" key="3">
    <source>
        <dbReference type="SAM" id="SignalP"/>
    </source>
</evidence>
<evidence type="ECO:0000256" key="2">
    <source>
        <dbReference type="SAM" id="MobiDB-lite"/>
    </source>
</evidence>
<accession>A0ABQ5SC42</accession>
<comment type="similarity">
    <text evidence="1">Belongs to the pseudouridine synthase RluA family.</text>
</comment>
<dbReference type="InterPro" id="IPR050188">
    <property type="entry name" value="RluA_PseudoU_synthase"/>
</dbReference>
<reference evidence="5 6" key="1">
    <citation type="journal article" date="2023" name="IScience">
        <title>Expanded male sex-determining region conserved during the evolution of homothallism in the green alga Volvox.</title>
        <authorList>
            <person name="Yamamoto K."/>
            <person name="Matsuzaki R."/>
            <person name="Mahakham W."/>
            <person name="Heman W."/>
            <person name="Sekimoto H."/>
            <person name="Kawachi M."/>
            <person name="Minakuchi Y."/>
            <person name="Toyoda A."/>
            <person name="Nozaki H."/>
        </authorList>
    </citation>
    <scope>NUCLEOTIDE SEQUENCE [LARGE SCALE GENOMIC DNA]</scope>
    <source>
        <strain evidence="5 6">NIES-4468</strain>
    </source>
</reference>
<feature type="compositionally biased region" description="Pro residues" evidence="2">
    <location>
        <begin position="72"/>
        <end position="81"/>
    </location>
</feature>
<feature type="domain" description="Pseudouridine synthase RsuA/RluA-like" evidence="4">
    <location>
        <begin position="307"/>
        <end position="494"/>
    </location>
</feature>
<feature type="signal peptide" evidence="3">
    <location>
        <begin position="1"/>
        <end position="19"/>
    </location>
</feature>
<evidence type="ECO:0000313" key="6">
    <source>
        <dbReference type="Proteomes" id="UP001165090"/>
    </source>
</evidence>
<dbReference type="Proteomes" id="UP001165090">
    <property type="component" value="Unassembled WGS sequence"/>
</dbReference>
<dbReference type="PANTHER" id="PTHR21600:SF87">
    <property type="entry name" value="RNA PSEUDOURIDYLATE SYNTHASE DOMAIN-CONTAINING PROTEIN 1"/>
    <property type="match status" value="1"/>
</dbReference>
<keyword evidence="6" id="KW-1185">Reference proteome</keyword>
<dbReference type="PANTHER" id="PTHR21600">
    <property type="entry name" value="MITOCHONDRIAL RNA PSEUDOURIDINE SYNTHASE"/>
    <property type="match status" value="1"/>
</dbReference>
<feature type="chain" id="PRO_5046850504" description="Pseudouridine synthase RsuA/RluA-like domain-containing protein" evidence="3">
    <location>
        <begin position="20"/>
        <end position="698"/>
    </location>
</feature>
<dbReference type="InterPro" id="IPR020103">
    <property type="entry name" value="PsdUridine_synth_cat_dom_sf"/>
</dbReference>